<evidence type="ECO:0000256" key="1">
    <source>
        <dbReference type="SAM" id="MobiDB-lite"/>
    </source>
</evidence>
<accession>A0AAV3ZLP4</accession>
<reference evidence="2 3" key="1">
    <citation type="journal article" date="2021" name="Elife">
        <title>Chloroplast acquisition without the gene transfer in kleptoplastic sea slugs, Plakobranchus ocellatus.</title>
        <authorList>
            <person name="Maeda T."/>
            <person name="Takahashi S."/>
            <person name="Yoshida T."/>
            <person name="Shimamura S."/>
            <person name="Takaki Y."/>
            <person name="Nagai Y."/>
            <person name="Toyoda A."/>
            <person name="Suzuki Y."/>
            <person name="Arimoto A."/>
            <person name="Ishii H."/>
            <person name="Satoh N."/>
            <person name="Nishiyama T."/>
            <person name="Hasebe M."/>
            <person name="Maruyama T."/>
            <person name="Minagawa J."/>
            <person name="Obokata J."/>
            <person name="Shigenobu S."/>
        </authorList>
    </citation>
    <scope>NUCLEOTIDE SEQUENCE [LARGE SCALE GENOMIC DNA]</scope>
</reference>
<organism evidence="2 3">
    <name type="scientific">Plakobranchus ocellatus</name>
    <dbReference type="NCBI Taxonomy" id="259542"/>
    <lineage>
        <taxon>Eukaryota</taxon>
        <taxon>Metazoa</taxon>
        <taxon>Spiralia</taxon>
        <taxon>Lophotrochozoa</taxon>
        <taxon>Mollusca</taxon>
        <taxon>Gastropoda</taxon>
        <taxon>Heterobranchia</taxon>
        <taxon>Euthyneura</taxon>
        <taxon>Panpulmonata</taxon>
        <taxon>Sacoglossa</taxon>
        <taxon>Placobranchoidea</taxon>
        <taxon>Plakobranchidae</taxon>
        <taxon>Plakobranchus</taxon>
    </lineage>
</organism>
<gene>
    <name evidence="2" type="ORF">PoB_002337600</name>
</gene>
<evidence type="ECO:0000313" key="3">
    <source>
        <dbReference type="Proteomes" id="UP000735302"/>
    </source>
</evidence>
<dbReference type="AlphaFoldDB" id="A0AAV3ZLP4"/>
<evidence type="ECO:0000313" key="2">
    <source>
        <dbReference type="EMBL" id="GFN96870.1"/>
    </source>
</evidence>
<keyword evidence="3" id="KW-1185">Reference proteome</keyword>
<proteinExistence type="predicted"/>
<dbReference type="EMBL" id="BLXT01002711">
    <property type="protein sequence ID" value="GFN96870.1"/>
    <property type="molecule type" value="Genomic_DNA"/>
</dbReference>
<sequence length="82" mass="9447">MLSRFISNRNRREPGPFLDSARTPRDMLNLPRSGMGDLDEEVHNALMAEDTNWISRGIRDLNDTQRKEMLRVVMAELSAFSP</sequence>
<feature type="region of interest" description="Disordered" evidence="1">
    <location>
        <begin position="1"/>
        <end position="35"/>
    </location>
</feature>
<name>A0AAV3ZLP4_9GAST</name>
<comment type="caution">
    <text evidence="2">The sequence shown here is derived from an EMBL/GenBank/DDBJ whole genome shotgun (WGS) entry which is preliminary data.</text>
</comment>
<protein>
    <submittedName>
        <fullName evidence="2">Uncharacterized protein</fullName>
    </submittedName>
</protein>
<dbReference type="Proteomes" id="UP000735302">
    <property type="component" value="Unassembled WGS sequence"/>
</dbReference>